<protein>
    <recommendedName>
        <fullName evidence="7">Cobyrinate a,c-diamide synthase</fullName>
        <ecNumber evidence="7">6.3.5.11</ecNumber>
    </recommendedName>
    <alternativeName>
        <fullName evidence="7">Cobyrinic acid a,c-diamide synthetase</fullName>
    </alternativeName>
</protein>
<reference evidence="10" key="1">
    <citation type="journal article" date="2021" name="mSystems">
        <title>Bacteria and Archaea Synergistically Convert Glycine Betaine to Biogenic Methane in the Formosa Cold Seep of the South China Sea.</title>
        <authorList>
            <person name="Li L."/>
            <person name="Zhang W."/>
            <person name="Zhang S."/>
            <person name="Song L."/>
            <person name="Sun Q."/>
            <person name="Zhang H."/>
            <person name="Xiang H."/>
            <person name="Dong X."/>
        </authorList>
    </citation>
    <scope>NUCLEOTIDE SEQUENCE</scope>
    <source>
        <strain evidence="10">ZWT</strain>
    </source>
</reference>
<dbReference type="GO" id="GO:0042242">
    <property type="term" value="F:cobyrinic acid a,c-diamide synthase activity"/>
    <property type="evidence" value="ECO:0007669"/>
    <property type="project" value="UniProtKB-UniRule"/>
</dbReference>
<dbReference type="PANTHER" id="PTHR43873">
    <property type="entry name" value="COBYRINATE A,C-DIAMIDE SYNTHASE"/>
    <property type="match status" value="1"/>
</dbReference>
<dbReference type="PROSITE" id="PS51274">
    <property type="entry name" value="GATASE_COBBQ"/>
    <property type="match status" value="1"/>
</dbReference>
<evidence type="ECO:0000259" key="8">
    <source>
        <dbReference type="Pfam" id="PF01656"/>
    </source>
</evidence>
<dbReference type="PANTHER" id="PTHR43873:SF1">
    <property type="entry name" value="COBYRINATE A,C-DIAMIDE SYNTHASE"/>
    <property type="match status" value="1"/>
</dbReference>
<sequence>MKGLIIASNGSGGGKTTFTMGLLKALVNREEKVQSYKVGPDYIDPAFHSMITSEPCRNLDLYLMGEKGVKYSIANGNKDYAIIEGVMGLYDGKGIDEKYSTYHLSETLGLPIILVLSPKGVSTTLCAEIMGLKQFRNANIAGVVLNGISESYYKLLKLSIEENCGVNVLGYIPKDDRLKLGSRHLGLIQSSEVEDIQEKIALCGELVEKYVDVDSILSISKECKQYDVEYDFREIEGLNLKIGVALDKSFSFYYKDNLDILERAGEIHYFSPLKDKSLPEDIDFLYIGGGYPEVFRSELSSNVELINDIKKKLEDGLPCYAECGGLMYLTQGINNKEIEALEDTQQTYSLVSFFNGNSYMTKRLQNFGYATVEVGEKSPIHKSNLRINCHEFHRSFVDLQEETSYEVEKVNIYGELKKWKCGYVKKNTLGAYAHIHFLGNEKFIIDILKEAKERITKIKK</sequence>
<dbReference type="Proteomes" id="UP001056429">
    <property type="component" value="Unassembled WGS sequence"/>
</dbReference>
<dbReference type="CDD" id="cd03130">
    <property type="entry name" value="GATase1_CobB"/>
    <property type="match status" value="1"/>
</dbReference>
<comment type="catalytic activity">
    <reaction evidence="7">
        <text>cob(II)yrinate + 2 L-glutamine + 2 ATP + 2 H2O = cob(II)yrinate a,c diamide + 2 L-glutamate + 2 ADP + 2 phosphate + 2 H(+)</text>
        <dbReference type="Rhea" id="RHEA:26289"/>
        <dbReference type="ChEBI" id="CHEBI:15377"/>
        <dbReference type="ChEBI" id="CHEBI:15378"/>
        <dbReference type="ChEBI" id="CHEBI:29985"/>
        <dbReference type="ChEBI" id="CHEBI:30616"/>
        <dbReference type="ChEBI" id="CHEBI:43474"/>
        <dbReference type="ChEBI" id="CHEBI:58359"/>
        <dbReference type="ChEBI" id="CHEBI:58537"/>
        <dbReference type="ChEBI" id="CHEBI:58894"/>
        <dbReference type="ChEBI" id="CHEBI:456216"/>
        <dbReference type="EC" id="6.3.5.11"/>
    </reaction>
</comment>
<keyword evidence="3 7" id="KW-0547">Nucleotide-binding</keyword>
<comment type="function">
    <text evidence="7">Catalyzes the ATP-dependent amidation of the two carboxylate groups at positions a and c of cobyrinate, using either L-glutamine or ammonia as the nitrogen source.</text>
</comment>
<keyword evidence="5 7" id="KW-0460">Magnesium</keyword>
<dbReference type="SUPFAM" id="SSF52540">
    <property type="entry name" value="P-loop containing nucleoside triphosphate hydrolases"/>
    <property type="match status" value="1"/>
</dbReference>
<keyword evidence="2 7" id="KW-0436">Ligase</keyword>
<evidence type="ECO:0000256" key="2">
    <source>
        <dbReference type="ARBA" id="ARBA00022598"/>
    </source>
</evidence>
<evidence type="ECO:0000259" key="9">
    <source>
        <dbReference type="Pfam" id="PF07685"/>
    </source>
</evidence>
<dbReference type="EMBL" id="JAGSOJ010000002">
    <property type="protein sequence ID" value="MCM1990535.1"/>
    <property type="molecule type" value="Genomic_DNA"/>
</dbReference>
<keyword evidence="4 7" id="KW-0067">ATP-binding</keyword>
<evidence type="ECO:0000256" key="6">
    <source>
        <dbReference type="ARBA" id="ARBA00022962"/>
    </source>
</evidence>
<evidence type="ECO:0000256" key="7">
    <source>
        <dbReference type="HAMAP-Rule" id="MF_00027"/>
    </source>
</evidence>
<evidence type="ECO:0000256" key="4">
    <source>
        <dbReference type="ARBA" id="ARBA00022840"/>
    </source>
</evidence>
<dbReference type="EC" id="6.3.5.11" evidence="7"/>
<dbReference type="NCBIfam" id="NF002204">
    <property type="entry name" value="PRK01077.1"/>
    <property type="match status" value="1"/>
</dbReference>
<gene>
    <name evidence="7" type="primary">cbiA</name>
    <name evidence="10" type="ORF">KDK92_12455</name>
</gene>
<reference evidence="10" key="2">
    <citation type="submission" date="2021-04" db="EMBL/GenBank/DDBJ databases">
        <authorList>
            <person name="Dong X."/>
        </authorList>
    </citation>
    <scope>NUCLEOTIDE SEQUENCE</scope>
    <source>
        <strain evidence="10">ZWT</strain>
    </source>
</reference>
<dbReference type="AlphaFoldDB" id="A0A9J6P1P2"/>
<evidence type="ECO:0000256" key="3">
    <source>
        <dbReference type="ARBA" id="ARBA00022741"/>
    </source>
</evidence>
<comment type="pathway">
    <text evidence="7">Cofactor biosynthesis; adenosylcobalamin biosynthesis; cob(II)yrinate a,c-diamide from sirohydrochlorin (anaerobic route): step 10/10.</text>
</comment>
<dbReference type="InterPro" id="IPR011698">
    <property type="entry name" value="GATase_3"/>
</dbReference>
<evidence type="ECO:0000256" key="5">
    <source>
        <dbReference type="ARBA" id="ARBA00022842"/>
    </source>
</evidence>
<feature type="domain" description="CobB/CobQ-like glutamine amidotransferase" evidence="9">
    <location>
        <begin position="241"/>
        <end position="440"/>
    </location>
</feature>
<evidence type="ECO:0000313" key="10">
    <source>
        <dbReference type="EMBL" id="MCM1990535.1"/>
    </source>
</evidence>
<feature type="domain" description="CobQ/CobB/MinD/ParA nucleotide binding" evidence="8">
    <location>
        <begin position="4"/>
        <end position="185"/>
    </location>
</feature>
<keyword evidence="7" id="KW-0169">Cobalamin biosynthesis</keyword>
<comment type="similarity">
    <text evidence="7">Belongs to the CobB/CbiA family.</text>
</comment>
<dbReference type="InterPro" id="IPR002586">
    <property type="entry name" value="CobQ/CobB/MinD/ParA_Nub-bd_dom"/>
</dbReference>
<dbReference type="InterPro" id="IPR027417">
    <property type="entry name" value="P-loop_NTPase"/>
</dbReference>
<dbReference type="GO" id="GO:0009236">
    <property type="term" value="P:cobalamin biosynthetic process"/>
    <property type="evidence" value="ECO:0007669"/>
    <property type="project" value="UniProtKB-UniRule"/>
</dbReference>
<dbReference type="GO" id="GO:0005524">
    <property type="term" value="F:ATP binding"/>
    <property type="evidence" value="ECO:0007669"/>
    <property type="project" value="UniProtKB-UniRule"/>
</dbReference>
<keyword evidence="6 7" id="KW-0315">Glutamine amidotransferase</keyword>
<dbReference type="InterPro" id="IPR004484">
    <property type="entry name" value="CbiA/CobB_synth"/>
</dbReference>
<comment type="miscellaneous">
    <text evidence="7">The a and c carboxylates of cobyrinate are activated for nucleophilic attack via formation of a phosphorylated intermediate by ATP. CbiA catalyzes first the amidation of the c-carboxylate, and then that of the a-carboxylate.</text>
</comment>
<dbReference type="Gene3D" id="3.40.50.300">
    <property type="entry name" value="P-loop containing nucleotide triphosphate hydrolases"/>
    <property type="match status" value="1"/>
</dbReference>
<dbReference type="NCBIfam" id="TIGR00379">
    <property type="entry name" value="cobB"/>
    <property type="match status" value="1"/>
</dbReference>
<evidence type="ECO:0000256" key="1">
    <source>
        <dbReference type="ARBA" id="ARBA00001946"/>
    </source>
</evidence>
<feature type="active site" description="Nucleophile" evidence="7">
    <location>
        <position position="323"/>
    </location>
</feature>
<comment type="cofactor">
    <cofactor evidence="1 7">
        <name>Mg(2+)</name>
        <dbReference type="ChEBI" id="CHEBI:18420"/>
    </cofactor>
</comment>
<dbReference type="CDD" id="cd05388">
    <property type="entry name" value="CobB_N"/>
    <property type="match status" value="1"/>
</dbReference>
<keyword evidence="11" id="KW-1185">Reference proteome</keyword>
<comment type="domain">
    <text evidence="7">Comprises of two domains. The C-terminal domain contains the binding site for glutamine and catalyzes the hydrolysis of this substrate to glutamate and ammonia. The N-terminal domain is anticipated to bind ATP and cobyrinate and catalyzes the ultimate synthesis of the diamide product. The ammonia produced via the glutaminase domain is probably translocated to the adjacent domain via a molecular tunnel, where it reacts with an activated intermediate.</text>
</comment>
<dbReference type="SUPFAM" id="SSF52317">
    <property type="entry name" value="Class I glutamine amidotransferase-like"/>
    <property type="match status" value="1"/>
</dbReference>
<feature type="site" description="Increases nucleophilicity of active site Cys" evidence="7">
    <location>
        <position position="434"/>
    </location>
</feature>
<dbReference type="InterPro" id="IPR029062">
    <property type="entry name" value="Class_I_gatase-like"/>
</dbReference>
<comment type="caution">
    <text evidence="10">The sequence shown here is derived from an EMBL/GenBank/DDBJ whole genome shotgun (WGS) entry which is preliminary data.</text>
</comment>
<organism evidence="10 11">
    <name type="scientific">Oceanirhabdus seepicola</name>
    <dbReference type="NCBI Taxonomy" id="2828781"/>
    <lineage>
        <taxon>Bacteria</taxon>
        <taxon>Bacillati</taxon>
        <taxon>Bacillota</taxon>
        <taxon>Clostridia</taxon>
        <taxon>Eubacteriales</taxon>
        <taxon>Clostridiaceae</taxon>
        <taxon>Oceanirhabdus</taxon>
    </lineage>
</organism>
<dbReference type="Pfam" id="PF01656">
    <property type="entry name" value="CbiA"/>
    <property type="match status" value="1"/>
</dbReference>
<evidence type="ECO:0000313" key="11">
    <source>
        <dbReference type="Proteomes" id="UP001056429"/>
    </source>
</evidence>
<dbReference type="HAMAP" id="MF_00027">
    <property type="entry name" value="CobB_CbiA"/>
    <property type="match status" value="1"/>
</dbReference>
<name>A0A9J6P1P2_9CLOT</name>
<dbReference type="RefSeq" id="WP_250859574.1">
    <property type="nucleotide sequence ID" value="NZ_JAGSOJ010000002.1"/>
</dbReference>
<dbReference type="Pfam" id="PF07685">
    <property type="entry name" value="GATase_3"/>
    <property type="match status" value="1"/>
</dbReference>
<proteinExistence type="inferred from homology"/>
<accession>A0A9J6P1P2</accession>